<dbReference type="EMBL" id="JACHIH010000003">
    <property type="protein sequence ID" value="MBB5046136.1"/>
    <property type="molecule type" value="Genomic_DNA"/>
</dbReference>
<feature type="domain" description="NmrA-like" evidence="3">
    <location>
        <begin position="8"/>
        <end position="258"/>
    </location>
</feature>
<evidence type="ECO:0000313" key="5">
    <source>
        <dbReference type="Proteomes" id="UP000542353"/>
    </source>
</evidence>
<dbReference type="CDD" id="cd05251">
    <property type="entry name" value="NmrA_like_SDR_a"/>
    <property type="match status" value="1"/>
</dbReference>
<evidence type="ECO:0000259" key="3">
    <source>
        <dbReference type="Pfam" id="PF05368"/>
    </source>
</evidence>
<dbReference type="Gene3D" id="3.40.50.720">
    <property type="entry name" value="NAD(P)-binding Rossmann-like Domain"/>
    <property type="match status" value="1"/>
</dbReference>
<comment type="caution">
    <text evidence="4">The sequence shown here is derived from an EMBL/GenBank/DDBJ whole genome shotgun (WGS) entry which is preliminary data.</text>
</comment>
<comment type="similarity">
    <text evidence="1">Belongs to the NmrA-type oxidoreductase family.</text>
</comment>
<dbReference type="Gene3D" id="3.90.25.10">
    <property type="entry name" value="UDP-galactose 4-epimerase, domain 1"/>
    <property type="match status" value="1"/>
</dbReference>
<name>A0A7W7Z182_9BRAD</name>
<evidence type="ECO:0000313" key="4">
    <source>
        <dbReference type="EMBL" id="MBB5046136.1"/>
    </source>
</evidence>
<sequence>MKSMSHENVVLVTGGTGSQGGATVTHLLAAKKVRVRVLTRNLDSPKAKSLAARGVELVKGDFDDVASLRKALEGVSAAYSVQQWTEKGGTEAEEVHGKRFADAVKASGSPHLVYSSAEGVERNSGLGHYESKWAIEQHIRELGLPATILRPVGFMDAFGAAAIPRGMFLGIFRANFGPTLPIQFVATYDIGWFAARALEEPEKYAGRVIPLAGDQLSINDIVRTFKTVTGKKPWVAPIPAFLAKRAMPKEFLDMFTWIREKGFKANIAEVRREYPQLLTFAGWVKKYTEEH</sequence>
<organism evidence="4 5">
    <name type="scientific">Rhodopseudomonas rhenobacensis</name>
    <dbReference type="NCBI Taxonomy" id="87461"/>
    <lineage>
        <taxon>Bacteria</taxon>
        <taxon>Pseudomonadati</taxon>
        <taxon>Pseudomonadota</taxon>
        <taxon>Alphaproteobacteria</taxon>
        <taxon>Hyphomicrobiales</taxon>
        <taxon>Nitrobacteraceae</taxon>
        <taxon>Rhodopseudomonas</taxon>
    </lineage>
</organism>
<protein>
    <submittedName>
        <fullName evidence="4">Uncharacterized protein YbjT (DUF2867 family)</fullName>
    </submittedName>
</protein>
<dbReference type="InterPro" id="IPR036291">
    <property type="entry name" value="NAD(P)-bd_dom_sf"/>
</dbReference>
<gene>
    <name evidence="4" type="ORF">HNR60_000878</name>
</gene>
<evidence type="ECO:0000256" key="1">
    <source>
        <dbReference type="ARBA" id="ARBA00006328"/>
    </source>
</evidence>
<evidence type="ECO:0000256" key="2">
    <source>
        <dbReference type="ARBA" id="ARBA00022857"/>
    </source>
</evidence>
<dbReference type="InterPro" id="IPR008030">
    <property type="entry name" value="NmrA-like"/>
</dbReference>
<dbReference type="Pfam" id="PF05368">
    <property type="entry name" value="NmrA"/>
    <property type="match status" value="1"/>
</dbReference>
<dbReference type="PANTHER" id="PTHR42748">
    <property type="entry name" value="NITROGEN METABOLITE REPRESSION PROTEIN NMRA FAMILY MEMBER"/>
    <property type="match status" value="1"/>
</dbReference>
<dbReference type="PANTHER" id="PTHR42748:SF7">
    <property type="entry name" value="NMRA LIKE REDOX SENSOR 1-RELATED"/>
    <property type="match status" value="1"/>
</dbReference>
<dbReference type="RefSeq" id="WP_184254687.1">
    <property type="nucleotide sequence ID" value="NZ_JACHIH010000003.1"/>
</dbReference>
<dbReference type="SUPFAM" id="SSF51735">
    <property type="entry name" value="NAD(P)-binding Rossmann-fold domains"/>
    <property type="match status" value="1"/>
</dbReference>
<proteinExistence type="inferred from homology"/>
<dbReference type="InterPro" id="IPR051164">
    <property type="entry name" value="NmrA-like_oxidored"/>
</dbReference>
<accession>A0A7W7Z182</accession>
<keyword evidence="5" id="KW-1185">Reference proteome</keyword>
<keyword evidence="2" id="KW-0521">NADP</keyword>
<reference evidence="4 5" key="1">
    <citation type="submission" date="2020-08" db="EMBL/GenBank/DDBJ databases">
        <title>Genomic Encyclopedia of Type Strains, Phase IV (KMG-IV): sequencing the most valuable type-strain genomes for metagenomic binning, comparative biology and taxonomic classification.</title>
        <authorList>
            <person name="Goeker M."/>
        </authorList>
    </citation>
    <scope>NUCLEOTIDE SEQUENCE [LARGE SCALE GENOMIC DNA]</scope>
    <source>
        <strain evidence="4 5">DSM 12706</strain>
    </source>
</reference>
<dbReference type="AlphaFoldDB" id="A0A7W7Z182"/>
<dbReference type="Proteomes" id="UP000542353">
    <property type="component" value="Unassembled WGS sequence"/>
</dbReference>